<gene>
    <name evidence="3" type="ORF">Mal4_43190</name>
</gene>
<dbReference type="RefSeq" id="WP_145371093.1">
    <property type="nucleotide sequence ID" value="NZ_CP036275.1"/>
</dbReference>
<name>A0A517ZBV0_9PLAN</name>
<dbReference type="PANTHER" id="PTHR42850">
    <property type="entry name" value="METALLOPHOSPHOESTERASE"/>
    <property type="match status" value="1"/>
</dbReference>
<dbReference type="PRINTS" id="PR00114">
    <property type="entry name" value="STPHPHTASE"/>
</dbReference>
<evidence type="ECO:0000256" key="1">
    <source>
        <dbReference type="SAM" id="MobiDB-lite"/>
    </source>
</evidence>
<evidence type="ECO:0000313" key="4">
    <source>
        <dbReference type="Proteomes" id="UP000320496"/>
    </source>
</evidence>
<dbReference type="InterPro" id="IPR029052">
    <property type="entry name" value="Metallo-depent_PP-like"/>
</dbReference>
<keyword evidence="4" id="KW-1185">Reference proteome</keyword>
<dbReference type="EMBL" id="CP036275">
    <property type="protein sequence ID" value="QDU39965.1"/>
    <property type="molecule type" value="Genomic_DNA"/>
</dbReference>
<dbReference type="AlphaFoldDB" id="A0A517ZBV0"/>
<dbReference type="Gene3D" id="3.60.21.10">
    <property type="match status" value="1"/>
</dbReference>
<proteinExistence type="predicted"/>
<organism evidence="3 4">
    <name type="scientific">Maioricimonas rarisocia</name>
    <dbReference type="NCBI Taxonomy" id="2528026"/>
    <lineage>
        <taxon>Bacteria</taxon>
        <taxon>Pseudomonadati</taxon>
        <taxon>Planctomycetota</taxon>
        <taxon>Planctomycetia</taxon>
        <taxon>Planctomycetales</taxon>
        <taxon>Planctomycetaceae</taxon>
        <taxon>Maioricimonas</taxon>
    </lineage>
</organism>
<dbReference type="InterPro" id="IPR050126">
    <property type="entry name" value="Ap4A_hydrolase"/>
</dbReference>
<evidence type="ECO:0000313" key="3">
    <source>
        <dbReference type="EMBL" id="QDU39965.1"/>
    </source>
</evidence>
<dbReference type="GO" id="GO:0005737">
    <property type="term" value="C:cytoplasm"/>
    <property type="evidence" value="ECO:0007669"/>
    <property type="project" value="TreeGrafter"/>
</dbReference>
<dbReference type="InterPro" id="IPR004843">
    <property type="entry name" value="Calcineurin-like_PHP"/>
</dbReference>
<dbReference type="SUPFAM" id="SSF56300">
    <property type="entry name" value="Metallo-dependent phosphatases"/>
    <property type="match status" value="1"/>
</dbReference>
<feature type="domain" description="Calcineurin-like phosphoesterase" evidence="2">
    <location>
        <begin position="10"/>
        <end position="218"/>
    </location>
</feature>
<dbReference type="InterPro" id="IPR006186">
    <property type="entry name" value="Ser/Thr-sp_prot-phosphatase"/>
</dbReference>
<dbReference type="Pfam" id="PF00149">
    <property type="entry name" value="Metallophos"/>
    <property type="match status" value="1"/>
</dbReference>
<evidence type="ECO:0000259" key="2">
    <source>
        <dbReference type="Pfam" id="PF00149"/>
    </source>
</evidence>
<dbReference type="OrthoDB" id="9779903at2"/>
<protein>
    <submittedName>
        <fullName evidence="3">Diadenosine tetraphosphatase</fullName>
    </submittedName>
</protein>
<dbReference type="PANTHER" id="PTHR42850:SF4">
    <property type="entry name" value="ZINC-DEPENDENT ENDOPOLYPHOSPHATASE"/>
    <property type="match status" value="1"/>
</dbReference>
<accession>A0A517ZBV0</accession>
<reference evidence="3 4" key="1">
    <citation type="submission" date="2019-02" db="EMBL/GenBank/DDBJ databases">
        <title>Deep-cultivation of Planctomycetes and their phenomic and genomic characterization uncovers novel biology.</title>
        <authorList>
            <person name="Wiegand S."/>
            <person name="Jogler M."/>
            <person name="Boedeker C."/>
            <person name="Pinto D."/>
            <person name="Vollmers J."/>
            <person name="Rivas-Marin E."/>
            <person name="Kohn T."/>
            <person name="Peeters S.H."/>
            <person name="Heuer A."/>
            <person name="Rast P."/>
            <person name="Oberbeckmann S."/>
            <person name="Bunk B."/>
            <person name="Jeske O."/>
            <person name="Meyerdierks A."/>
            <person name="Storesund J.E."/>
            <person name="Kallscheuer N."/>
            <person name="Luecker S."/>
            <person name="Lage O.M."/>
            <person name="Pohl T."/>
            <person name="Merkel B.J."/>
            <person name="Hornburger P."/>
            <person name="Mueller R.-W."/>
            <person name="Bruemmer F."/>
            <person name="Labrenz M."/>
            <person name="Spormann A.M."/>
            <person name="Op den Camp H."/>
            <person name="Overmann J."/>
            <person name="Amann R."/>
            <person name="Jetten M.S.M."/>
            <person name="Mascher T."/>
            <person name="Medema M.H."/>
            <person name="Devos D.P."/>
            <person name="Kaster A.-K."/>
            <person name="Ovreas L."/>
            <person name="Rohde M."/>
            <person name="Galperin M.Y."/>
            <person name="Jogler C."/>
        </authorList>
    </citation>
    <scope>NUCLEOTIDE SEQUENCE [LARGE SCALE GENOMIC DNA]</scope>
    <source>
        <strain evidence="3 4">Mal4</strain>
    </source>
</reference>
<dbReference type="GO" id="GO:0016791">
    <property type="term" value="F:phosphatase activity"/>
    <property type="evidence" value="ECO:0007669"/>
    <property type="project" value="TreeGrafter"/>
</dbReference>
<feature type="region of interest" description="Disordered" evidence="1">
    <location>
        <begin position="242"/>
        <end position="269"/>
    </location>
</feature>
<dbReference type="Proteomes" id="UP000320496">
    <property type="component" value="Chromosome"/>
</dbReference>
<dbReference type="KEGG" id="mri:Mal4_43190"/>
<sequence>MECPTSIQGPVAVIGDVHGQVEKLLAVLDRLRALPDYDRRWIVFIGDLVDRGPDPKGAIDVALDLMLEHERTTIVAGNHEFAMSASVGLIPVPEYSNWSARWVDHYGAETTFESYGAEFGNLEDLAARMPERHRDLLSDLPWCVEHPEYLFVHAGLDPNQPLAMQLPVLRKRDYTLTRPPWLCSKSFADAEIPTDCHATVVSGHVPVESVYFGPKRILTDTTGGVGGDLSCVLLPEGRVITSGQDRTDRRQAAANHAPPRQQSGNSKGGGWLKFWK</sequence>